<dbReference type="RefSeq" id="WP_013679966.1">
    <property type="nucleotide sequence ID" value="NC_015315.1"/>
</dbReference>
<keyword evidence="2" id="KW-1185">Reference proteome</keyword>
<gene>
    <name evidence="1" type="ordered locus">TUZN_1151</name>
</gene>
<accession>F2L0E8</accession>
<dbReference type="AlphaFoldDB" id="F2L0E8"/>
<evidence type="ECO:0000313" key="2">
    <source>
        <dbReference type="Proteomes" id="UP000008138"/>
    </source>
</evidence>
<dbReference type="HOGENOM" id="CLU_1965682_0_0_2"/>
<proteinExistence type="predicted"/>
<name>F2L0E8_THEU7</name>
<sequence length="127" mass="13119">MDKVVAVLRLLARAYLIGNCWYCADLLGKLSSGGGDAVSLLLEAYRLASTISAQRQKVSGVECCLAAPLRQGLEPEVCQIYGGVVASGVCCLVCGDLPDEEEYLEAARAVAESGLVGRAAAAAQAPS</sequence>
<reference key="2">
    <citation type="submission" date="2011-03" db="EMBL/GenBank/DDBJ databases">
        <title>Complete genome sequence of the thermoacidophilic crenarchaeon Thermoproteus uzoniensis 768-20.</title>
        <authorList>
            <person name="Mardanov A.V."/>
            <person name="Gumerov V.M."/>
            <person name="Beletsky A.V."/>
            <person name="Prokofeva M.I."/>
            <person name="Bonch-Osmolovskaya E.A."/>
            <person name="Ravin N.V."/>
            <person name="Skryabin K.G."/>
        </authorList>
    </citation>
    <scope>NUCLEOTIDE SEQUENCE</scope>
    <source>
        <strain>768-20</strain>
    </source>
</reference>
<dbReference type="Proteomes" id="UP000008138">
    <property type="component" value="Chromosome"/>
</dbReference>
<dbReference type="GeneID" id="10360679"/>
<reference evidence="1 2" key="1">
    <citation type="journal article" date="2011" name="J. Bacteriol.">
        <title>Complete genome sequence of the thermoacidophilic crenarchaeon Thermoproteus uzoniensis 768-20.</title>
        <authorList>
            <person name="Mardanov A.V."/>
            <person name="Gumerov V.M."/>
            <person name="Beletsky A.V."/>
            <person name="Prokofeva M.I."/>
            <person name="Bonch-Osmolovskaya E.A."/>
            <person name="Ravin N.V."/>
            <person name="Skryabin K.G."/>
        </authorList>
    </citation>
    <scope>NUCLEOTIDE SEQUENCE [LARGE SCALE GENOMIC DNA]</scope>
    <source>
        <strain evidence="1 2">768-20</strain>
    </source>
</reference>
<organism evidence="1 2">
    <name type="scientific">Thermoproteus uzoniensis (strain 768-20)</name>
    <dbReference type="NCBI Taxonomy" id="999630"/>
    <lineage>
        <taxon>Archaea</taxon>
        <taxon>Thermoproteota</taxon>
        <taxon>Thermoprotei</taxon>
        <taxon>Thermoproteales</taxon>
        <taxon>Thermoproteaceae</taxon>
        <taxon>Thermoproteus</taxon>
    </lineage>
</organism>
<dbReference type="KEGG" id="tuz:TUZN_1151"/>
<protein>
    <submittedName>
        <fullName evidence="1">Uncharacterized protein</fullName>
    </submittedName>
</protein>
<dbReference type="EMBL" id="CP002590">
    <property type="protein sequence ID" value="AEA12630.1"/>
    <property type="molecule type" value="Genomic_DNA"/>
</dbReference>
<evidence type="ECO:0000313" key="1">
    <source>
        <dbReference type="EMBL" id="AEA12630.1"/>
    </source>
</evidence>